<feature type="region of interest" description="Disordered" evidence="2">
    <location>
        <begin position="1059"/>
        <end position="1081"/>
    </location>
</feature>
<evidence type="ECO:0000256" key="2">
    <source>
        <dbReference type="SAM" id="MobiDB-lite"/>
    </source>
</evidence>
<feature type="compositionally biased region" description="Polar residues" evidence="2">
    <location>
        <begin position="1691"/>
        <end position="1711"/>
    </location>
</feature>
<feature type="region of interest" description="Disordered" evidence="2">
    <location>
        <begin position="376"/>
        <end position="507"/>
    </location>
</feature>
<feature type="compositionally biased region" description="Basic and acidic residues" evidence="2">
    <location>
        <begin position="1176"/>
        <end position="1185"/>
    </location>
</feature>
<feature type="region of interest" description="Disordered" evidence="2">
    <location>
        <begin position="1861"/>
        <end position="1934"/>
    </location>
</feature>
<reference evidence="4" key="1">
    <citation type="submission" date="2024-07" db="EMBL/GenBank/DDBJ databases">
        <title>Two chromosome-level genome assemblies of Korean endemic species Abeliophyllum distichum and Forsythia ovata (Oleaceae).</title>
        <authorList>
            <person name="Jang H."/>
        </authorList>
    </citation>
    <scope>NUCLEOTIDE SEQUENCE [LARGE SCALE GENOMIC DNA]</scope>
</reference>
<feature type="compositionally biased region" description="Basic and acidic residues" evidence="2">
    <location>
        <begin position="1797"/>
        <end position="1808"/>
    </location>
</feature>
<feature type="compositionally biased region" description="Basic and acidic residues" evidence="2">
    <location>
        <begin position="1861"/>
        <end position="1879"/>
    </location>
</feature>
<feature type="region of interest" description="Disordered" evidence="2">
    <location>
        <begin position="2267"/>
        <end position="2302"/>
    </location>
</feature>
<dbReference type="EMBL" id="JBFOLK010000006">
    <property type="protein sequence ID" value="KAL2504897.1"/>
    <property type="molecule type" value="Genomic_DNA"/>
</dbReference>
<feature type="compositionally biased region" description="Polar residues" evidence="2">
    <location>
        <begin position="2276"/>
        <end position="2302"/>
    </location>
</feature>
<feature type="compositionally biased region" description="Polar residues" evidence="2">
    <location>
        <begin position="395"/>
        <end position="404"/>
    </location>
</feature>
<feature type="region of interest" description="Disordered" evidence="2">
    <location>
        <begin position="521"/>
        <end position="616"/>
    </location>
</feature>
<feature type="region of interest" description="Disordered" evidence="2">
    <location>
        <begin position="193"/>
        <end position="238"/>
    </location>
</feature>
<feature type="compositionally biased region" description="Gly residues" evidence="2">
    <location>
        <begin position="274"/>
        <end position="287"/>
    </location>
</feature>
<feature type="region of interest" description="Disordered" evidence="2">
    <location>
        <begin position="1175"/>
        <end position="1299"/>
    </location>
</feature>
<feature type="compositionally biased region" description="Polar residues" evidence="2">
    <location>
        <begin position="1634"/>
        <end position="1662"/>
    </location>
</feature>
<feature type="region of interest" description="Disordered" evidence="2">
    <location>
        <begin position="268"/>
        <end position="315"/>
    </location>
</feature>
<feature type="region of interest" description="Disordered" evidence="2">
    <location>
        <begin position="1618"/>
        <end position="1734"/>
    </location>
</feature>
<dbReference type="PANTHER" id="PTHR31780">
    <property type="entry name" value="STRESS RESPONSE PROTEIN NST1-RELATED"/>
    <property type="match status" value="1"/>
</dbReference>
<evidence type="ECO:0000313" key="3">
    <source>
        <dbReference type="EMBL" id="KAL2504897.1"/>
    </source>
</evidence>
<comment type="caution">
    <text evidence="3">The sequence shown here is derived from an EMBL/GenBank/DDBJ whole genome shotgun (WGS) entry which is preliminary data.</text>
</comment>
<evidence type="ECO:0000313" key="4">
    <source>
        <dbReference type="Proteomes" id="UP001604336"/>
    </source>
</evidence>
<feature type="region of interest" description="Disordered" evidence="2">
    <location>
        <begin position="929"/>
        <end position="950"/>
    </location>
</feature>
<feature type="compositionally biased region" description="Basic and acidic residues" evidence="2">
    <location>
        <begin position="529"/>
        <end position="565"/>
    </location>
</feature>
<dbReference type="Proteomes" id="UP001604336">
    <property type="component" value="Unassembled WGS sequence"/>
</dbReference>
<protein>
    <submittedName>
        <fullName evidence="3">Uncharacterized protein</fullName>
    </submittedName>
</protein>
<feature type="region of interest" description="Disordered" evidence="2">
    <location>
        <begin position="1761"/>
        <end position="1832"/>
    </location>
</feature>
<feature type="compositionally biased region" description="Polar residues" evidence="2">
    <location>
        <begin position="424"/>
        <end position="438"/>
    </location>
</feature>
<dbReference type="InterPro" id="IPR051195">
    <property type="entry name" value="Fungal_stress_NST1"/>
</dbReference>
<sequence length="2644" mass="288710">MDLAGYDCAWVHAGEINSPTVQVLPSSGHCSISGPSFPARLSIFVAVFFSYCGLRSEGRLLGTKITREKGTGDHWYSNDQVNITRVRRPLKRSRLARNVEALYELRCDGFKSAKMFDRPLRPSKNLRGPCWPPRPSLGLSTFSLSTRRPQSAPPFSIYAIKVRSPGVGSGYRLGSGMANSGAKFVSVNLNKSYGQQHQPSHHTHHSAFSGSGSGSSGSYGQVGTGRGRTGSGGTGMVVLSRNRGTQKAGPKLSVPPPLNLPSLRKEHERFDLSGPGGGPGGGVGPGSGPRPTSSGLGWTKPVAATASSEKNESSVDVHVADGMDATDGLSRSSGSYLPISAQSDELGVARSGYPARAFPPAAEKVTVLRGEDFPSLQAARPVSSGTSQKQKEALNQKQKQVVSEETSEDKRDSYHSGLLVDMRQQGQSSRSTVGNGSLENGGEGHRMGSLRMSDHSRKQEDYFPGPLPLVQFNPRSDWADDERDTGHEFAERGREVGNSKTENYWDRDFDLPRPNVLLHKPIHNQNHRGQRDNETGKVFSSEDLKLDPYNRDLRTPSREGGEVNKWRTSPLPKNLLKSQEVGNDRNGVGARTDGPNNSAKDNRYIPPHFGDTGRDGSMMINRDSSFGRKDVVHVPEMRQQWNNSMELHNNRGAERNIRDRYGAEQPNRYRGDNFQNNALSKSPFASSGKVSPMIDVKLTLGREKHAFSKGDRLFSEDPFSKDFVSAGFEERELFSGGLGVIKRKKDVAKPTDFHDPVRESFEAELERVQKMQELERQRIIEEQERALEQARREEEERLRRIREEEERQRMLEEEAREAAWRAEQERLEAIRIAEEQRIAREEEKKRTHMEEERRKQAAKQKLLELEARMAKRQSEASKVDASMSNVIVDDKLDAWMKEKDSSRTVDLDNWEDSERMVDKMMTSASFDSSAYDRPFDISSRPYPPKEGSSSFFDRGKSVTSWKRDMFENVSALTLPAEDQEIVHNSPRRDTFSCGRTVPRKEFYGGSGYMTSRAYSKAGMQEPFLDDIGRQKDQRWTLPGDVDLYSKNREINSDFHENFADKYGDNGLGQGRSRSTRSPYPDRLYLNSEADELYPYGRSRYSMKQPRVLPPPLASSQRTSFRGVNEHPGPSAVLDNDIHYAYRARTESTMQTGYYGGNQEALEPSDVQLRQENITNEDQKLKDISSRCDSQSSLSVSSPPNSPPHLSNDELDESGDSPVASMVAEGKKNQLSGNDSVILNDSSGNDTMIMAPSSTSAVEDEEWTPEDDDELQQQEEYDEDEDGYREEDEVREGDDRNLDMDPKFEDLQLDERDSSHILDNVVLGFDDGVEVVIPSDDFTRNSGPEESTFGISGSHVHIVEEQGAMNRVPDDEQSFLPADDSFGTSKDSSSGKIRETEKALPAATVRPINAHYASATADLLYVDASGSTGLPARKPISASGEVTYAGETNMSTVASAGTQADVPIKLQFGLFSGPSLIPSPVPAIQIGSIQMPLHVHPPVGPSLTHVHASQPPIFQFGQLRYTSPISQGILPMPHQSMSFVQPTMQAHYNLNQNAESSVPNQSAQDAPQHAVKDEVTSLSVNKQSSFVSGQPEQSHGKLPRELGSVLAESSEGDLLTHLISSGESGSRSEERVQRDSVSNNYLSSSKENGPASQFQRGQPSSKYVSGEKNFSRQRFHGPLGGSRGRRYAYAVKNSNTRSSFPASDTSTDSNGFQRKPRRTVQQTEFRVRENEKKQEPVTTINTGGLVDKSNYKRRAVGIIARGGSKRGMVSNRPLKQRVEQESSVTGNTSSQGLNSGERLGKQSVKDVSMKKQNISPPEESNFKRNASEEDVDAPLQSGVVRVYTQPGIEAPSDEDDFIEVRSKRQMLNDRREQREKEIKAKSRVTKPLPKSRAPRQNVVVSTSPNKLSAPLARQSSTNSHSDFVASEGKSLGSKEVSSGTIEVPLPLAPIGAPALNTETLADTPSHAITPLQTESVSVVSNSGKDLETAKMVENKNKVLDNFQSAASSWGTAGINQQVMTLTQTQLEEAMKPARYDSHISVEGHSSTVSDPVLPSSSMLTKDKSFSSGSSPINSLLAGEKIQFGAVTSPTVLPPTSRVVSHGIGAPGSNRPDMQMSRNLSAAENDSSLFFEKEKHPSDSCVALQDSEAEAEAAASAIAVAAISSDEIVSHGLGSVSFSDAKNFRGADIGGIIAAVSEDQQLANQSRGEESLSVSLPADLSVETTPISLWPPMPSPQSSTPQMLSQFPAGPPSHFPFYEMNPMLGGPIFAFGPREDSSGTQSQPQISTASSSGPPGTWQQCHSSLDSIYGPPAGYTGPFISPPGGIHGVQGPPHMVVYNHFAPVGQYGQVGLSFMGTTYIPSGKQSDWKHNPTSSAMHIGEGEMSSMNTTSAQRNVSNMSAPVQHLAPGSPLLPIASPLPMFDVSPFQSAPDLSVQVRWPHLPASPLHSLPLSRPLQQQADAVLPSQVSRGHSIDQSLNVIRFSESRISTPSENDPTFSVAADTNIAQFPAELGLVDSLRSINSGTPAQIGIDQSSSGSATAESSKTDVLKNGVDKNSKHQSTNSLKTQPFPQKNASTRQINSSAYNYQRGGGMSQRNSAGNEWAYRRMGFHGRNLSAGAEKGALGSKMKQIYVAKQTASGSSNAA</sequence>
<feature type="region of interest" description="Disordered" evidence="2">
    <location>
        <begin position="2040"/>
        <end position="2066"/>
    </location>
</feature>
<feature type="compositionally biased region" description="Low complexity" evidence="2">
    <location>
        <begin position="2533"/>
        <end position="2542"/>
    </location>
</feature>
<feature type="compositionally biased region" description="Polar residues" evidence="2">
    <location>
        <begin position="1228"/>
        <end position="1256"/>
    </location>
</feature>
<organism evidence="3 4">
    <name type="scientific">Abeliophyllum distichum</name>
    <dbReference type="NCBI Taxonomy" id="126358"/>
    <lineage>
        <taxon>Eukaryota</taxon>
        <taxon>Viridiplantae</taxon>
        <taxon>Streptophyta</taxon>
        <taxon>Embryophyta</taxon>
        <taxon>Tracheophyta</taxon>
        <taxon>Spermatophyta</taxon>
        <taxon>Magnoliopsida</taxon>
        <taxon>eudicotyledons</taxon>
        <taxon>Gunneridae</taxon>
        <taxon>Pentapetalae</taxon>
        <taxon>asterids</taxon>
        <taxon>lamiids</taxon>
        <taxon>Lamiales</taxon>
        <taxon>Oleaceae</taxon>
        <taxon>Forsythieae</taxon>
        <taxon>Abeliophyllum</taxon>
    </lineage>
</organism>
<dbReference type="PANTHER" id="PTHR31780:SF10">
    <property type="entry name" value="LD36051P"/>
    <property type="match status" value="1"/>
</dbReference>
<evidence type="ECO:0000256" key="1">
    <source>
        <dbReference type="SAM" id="Coils"/>
    </source>
</evidence>
<gene>
    <name evidence="3" type="ORF">Adt_20518</name>
</gene>
<feature type="compositionally biased region" description="Gly residues" evidence="2">
    <location>
        <begin position="211"/>
        <end position="235"/>
    </location>
</feature>
<proteinExistence type="predicted"/>
<keyword evidence="4" id="KW-1185">Reference proteome</keyword>
<feature type="compositionally biased region" description="Polar residues" evidence="2">
    <location>
        <begin position="2042"/>
        <end position="2066"/>
    </location>
</feature>
<feature type="compositionally biased region" description="Low complexity" evidence="2">
    <location>
        <begin position="1186"/>
        <end position="1198"/>
    </location>
</feature>
<feature type="compositionally biased region" description="Polar residues" evidence="2">
    <location>
        <begin position="1780"/>
        <end position="1793"/>
    </location>
</feature>
<accession>A0ABD1SWR7</accession>
<feature type="region of interest" description="Disordered" evidence="2">
    <location>
        <begin position="243"/>
        <end position="262"/>
    </location>
</feature>
<feature type="coiled-coil region" evidence="1">
    <location>
        <begin position="758"/>
        <end position="875"/>
    </location>
</feature>
<name>A0ABD1SWR7_9LAMI</name>
<feature type="compositionally biased region" description="Basic and acidic residues" evidence="2">
    <location>
        <begin position="1724"/>
        <end position="1734"/>
    </location>
</feature>
<feature type="compositionally biased region" description="Polar residues" evidence="2">
    <location>
        <begin position="2558"/>
        <end position="2577"/>
    </location>
</feature>
<feature type="compositionally biased region" description="Basic and acidic residues" evidence="2">
    <location>
        <begin position="442"/>
        <end position="461"/>
    </location>
</feature>
<feature type="compositionally biased region" description="Acidic residues" evidence="2">
    <location>
        <begin position="1257"/>
        <end position="1291"/>
    </location>
</feature>
<keyword evidence="1" id="KW-0175">Coiled coil</keyword>
<feature type="compositionally biased region" description="Basic and acidic residues" evidence="2">
    <location>
        <begin position="2543"/>
        <end position="2556"/>
    </location>
</feature>
<feature type="compositionally biased region" description="Basic and acidic residues" evidence="2">
    <location>
        <begin position="484"/>
        <end position="507"/>
    </location>
</feature>
<feature type="region of interest" description="Disordered" evidence="2">
    <location>
        <begin position="2528"/>
        <end position="2577"/>
    </location>
</feature>
<feature type="region of interest" description="Disordered" evidence="2">
    <location>
        <begin position="1101"/>
        <end position="1131"/>
    </location>
</feature>